<protein>
    <recommendedName>
        <fullName evidence="3">Tc1-like transposase DDE domain-containing protein</fullName>
    </recommendedName>
</protein>
<dbReference type="Proteomes" id="UP000660885">
    <property type="component" value="Unassembled WGS sequence"/>
</dbReference>
<evidence type="ECO:0008006" key="3">
    <source>
        <dbReference type="Google" id="ProtNLM"/>
    </source>
</evidence>
<evidence type="ECO:0000313" key="2">
    <source>
        <dbReference type="Proteomes" id="UP000660885"/>
    </source>
</evidence>
<accession>A0ABS1UAA9</accession>
<comment type="caution">
    <text evidence="1">The sequence shown here is derived from an EMBL/GenBank/DDBJ whole genome shotgun (WGS) entry which is preliminary data.</text>
</comment>
<name>A0ABS1UAA9_9PROT</name>
<organism evidence="1 2">
    <name type="scientific">Belnapia arida</name>
    <dbReference type="NCBI Taxonomy" id="2804533"/>
    <lineage>
        <taxon>Bacteria</taxon>
        <taxon>Pseudomonadati</taxon>
        <taxon>Pseudomonadota</taxon>
        <taxon>Alphaproteobacteria</taxon>
        <taxon>Acetobacterales</taxon>
        <taxon>Roseomonadaceae</taxon>
        <taxon>Belnapia</taxon>
    </lineage>
</organism>
<dbReference type="EMBL" id="JAETWB010000031">
    <property type="protein sequence ID" value="MBL6081599.1"/>
    <property type="molecule type" value="Genomic_DNA"/>
</dbReference>
<proteinExistence type="predicted"/>
<reference evidence="1 2" key="1">
    <citation type="submission" date="2021-01" db="EMBL/GenBank/DDBJ databases">
        <title>Belnapia mucosa sp. nov. and Belnapia arida sp. nov., isolated from the Tabernas Desert (Almeria, Spain).</title>
        <authorList>
            <person name="Molina-Menor E."/>
            <person name="Vidal-Verdu A."/>
            <person name="Calonge A."/>
            <person name="Satari L."/>
            <person name="Pereto J."/>
            <person name="Porcar M."/>
        </authorList>
    </citation>
    <scope>NUCLEOTIDE SEQUENCE [LARGE SCALE GENOMIC DNA]</scope>
    <source>
        <strain evidence="1 2">T18</strain>
    </source>
</reference>
<sequence>MIAPMVLDGPINGSLFQNCVEQVPVHQLCPSAIVVMDNLDSYKGAGVGAAIEAVGASLLYPPTLQS</sequence>
<keyword evidence="2" id="KW-1185">Reference proteome</keyword>
<evidence type="ECO:0000313" key="1">
    <source>
        <dbReference type="EMBL" id="MBL6081599.1"/>
    </source>
</evidence>
<gene>
    <name evidence="1" type="ORF">JMJ56_26770</name>
</gene>